<dbReference type="InterPro" id="IPR029058">
    <property type="entry name" value="AB_hydrolase_fold"/>
</dbReference>
<reference evidence="5" key="1">
    <citation type="journal article" date="2013" name="Sci. Rep.">
        <title>Metagenomics uncovers a new group of low GC and ultra-small marine Actinobacteria.</title>
        <authorList>
            <person name="Ghai R."/>
            <person name="Mizuno C.M."/>
            <person name="Picazo A."/>
            <person name="Camacho A."/>
            <person name="Rodriguez-Valera F."/>
        </authorList>
    </citation>
    <scope>NUCLEOTIDE SEQUENCE</scope>
</reference>
<protein>
    <submittedName>
        <fullName evidence="5">MedDCM-OCT-S38-C2-cds47</fullName>
    </submittedName>
</protein>
<keyword evidence="4" id="KW-0472">Membrane</keyword>
<dbReference type="AlphaFoldDB" id="S5DX61"/>
<keyword evidence="3" id="KW-0443">Lipid metabolism</keyword>
<organism evidence="5">
    <name type="scientific">Candidatus Actinomarina minuta</name>
    <dbReference type="NCBI Taxonomy" id="1389454"/>
    <lineage>
        <taxon>Bacteria</taxon>
        <taxon>Bacillati</taxon>
        <taxon>Actinomycetota</taxon>
        <taxon>Actinomycetes</taxon>
        <taxon>Candidatus Actinomarinidae</taxon>
        <taxon>Candidatus Actinomarinales</taxon>
        <taxon>Candidatus Actinomarineae</taxon>
        <taxon>Candidatus Actinomarinaceae</taxon>
        <taxon>Candidatus Actinomarina</taxon>
    </lineage>
</organism>
<dbReference type="GO" id="GO:0016042">
    <property type="term" value="P:lipid catabolic process"/>
    <property type="evidence" value="ECO:0007669"/>
    <property type="project" value="UniProtKB-KW"/>
</dbReference>
<dbReference type="SUPFAM" id="SSF53474">
    <property type="entry name" value="alpha/beta-Hydrolases"/>
    <property type="match status" value="1"/>
</dbReference>
<feature type="transmembrane region" description="Helical" evidence="4">
    <location>
        <begin position="78"/>
        <end position="97"/>
    </location>
</feature>
<evidence type="ECO:0000256" key="4">
    <source>
        <dbReference type="SAM" id="Phobius"/>
    </source>
</evidence>
<evidence type="ECO:0000256" key="1">
    <source>
        <dbReference type="ARBA" id="ARBA00022801"/>
    </source>
</evidence>
<dbReference type="GO" id="GO:0003847">
    <property type="term" value="F:1-alkyl-2-acetylglycerophosphocholine esterase activity"/>
    <property type="evidence" value="ECO:0007669"/>
    <property type="project" value="TreeGrafter"/>
</dbReference>
<dbReference type="EMBL" id="KC811135">
    <property type="protein sequence ID" value="AGQ19577.1"/>
    <property type="molecule type" value="Genomic_DNA"/>
</dbReference>
<keyword evidence="4" id="KW-1133">Transmembrane helix</keyword>
<dbReference type="PANTHER" id="PTHR10272">
    <property type="entry name" value="PLATELET-ACTIVATING FACTOR ACETYLHYDROLASE"/>
    <property type="match status" value="1"/>
</dbReference>
<sequence>MDFFDIAILLLVFGLMLNKFISKRLFFISLILVVLSSFSQIYIVGFKWQYVPLYLMILIYVLKYRFEFFAKNNFLKFLSFSLLSSTFIISGLLIYFLPVPSFENENKKYSVGYEEVHVQLDNRKNPVVFEELSNLPKGINRELMIDIYYPSNDETQLNQIVRYKSENWGVSVIQYLNRTWQINIPEFLFNHLKLSHIEVGTDLEFSNFKAPVVVYSHGWAGEKIFATDQLIHIASEGYVVIAIDHTGLAMFTDLPSGSIYNTGSTDASSNVFGVMKEMAIDIDDTIKFLKNGQNYSENIQTLIMEHTNLDDISILGHSTGGGSALLYCMSNVCNKLILQDPYFVPVVEELNKIELNSDTYFIYSEDWYSGYTDSDSLTEIEVYRNYVESDKQTYGYYLKASRHYDFLAFGSISPLTKYTFLKGSIDYNTSLATNNYFNTMALGGNLLEESEYLIKIQK</sequence>
<feature type="transmembrane region" description="Helical" evidence="4">
    <location>
        <begin position="25"/>
        <end position="43"/>
    </location>
</feature>
<feature type="transmembrane region" description="Helical" evidence="4">
    <location>
        <begin position="49"/>
        <end position="66"/>
    </location>
</feature>
<evidence type="ECO:0000256" key="3">
    <source>
        <dbReference type="ARBA" id="ARBA00023098"/>
    </source>
</evidence>
<evidence type="ECO:0000256" key="2">
    <source>
        <dbReference type="ARBA" id="ARBA00022963"/>
    </source>
</evidence>
<evidence type="ECO:0000313" key="5">
    <source>
        <dbReference type="EMBL" id="AGQ19577.1"/>
    </source>
</evidence>
<accession>S5DX61</accession>
<dbReference type="PANTHER" id="PTHR10272:SF0">
    <property type="entry name" value="PLATELET-ACTIVATING FACTOR ACETYLHYDROLASE"/>
    <property type="match status" value="1"/>
</dbReference>
<dbReference type="Gene3D" id="3.40.50.1820">
    <property type="entry name" value="alpha/beta hydrolase"/>
    <property type="match status" value="1"/>
</dbReference>
<keyword evidence="1" id="KW-0378">Hydrolase</keyword>
<name>S5DX61_9ACTN</name>
<keyword evidence="2" id="KW-0442">Lipid degradation</keyword>
<proteinExistence type="predicted"/>
<dbReference type="Pfam" id="PF03403">
    <property type="entry name" value="PAF-AH_p_II"/>
    <property type="match status" value="1"/>
</dbReference>
<keyword evidence="4" id="KW-0812">Transmembrane</keyword>